<dbReference type="EMBL" id="DF849719">
    <property type="protein sequence ID" value="GAT58513.1"/>
    <property type="molecule type" value="Genomic_DNA"/>
</dbReference>
<sequence length="69" mass="7380">MSSITSNLKRVRADSNASTSGMAKPPMKKLVLNDREVVPAAPAPAPAPVEKGTPHPIRRVFTTRTDEAN</sequence>
<feature type="region of interest" description="Disordered" evidence="1">
    <location>
        <begin position="41"/>
        <end position="69"/>
    </location>
</feature>
<feature type="region of interest" description="Disordered" evidence="1">
    <location>
        <begin position="1"/>
        <end position="27"/>
    </location>
</feature>
<reference evidence="2" key="1">
    <citation type="submission" date="2014-09" db="EMBL/GenBank/DDBJ databases">
        <title>Genome sequence of the luminous mushroom Mycena chlorophos for searching fungal bioluminescence genes.</title>
        <authorList>
            <person name="Tanaka Y."/>
            <person name="Kasuga D."/>
            <person name="Oba Y."/>
            <person name="Hase S."/>
            <person name="Sato K."/>
            <person name="Oba Y."/>
            <person name="Sakakibara Y."/>
        </authorList>
    </citation>
    <scope>NUCLEOTIDE SEQUENCE</scope>
</reference>
<dbReference type="Proteomes" id="UP000815677">
    <property type="component" value="Unassembled WGS sequence"/>
</dbReference>
<organism evidence="2 3">
    <name type="scientific">Mycena chlorophos</name>
    <name type="common">Agaric fungus</name>
    <name type="synonym">Agaricus chlorophos</name>
    <dbReference type="NCBI Taxonomy" id="658473"/>
    <lineage>
        <taxon>Eukaryota</taxon>
        <taxon>Fungi</taxon>
        <taxon>Dikarya</taxon>
        <taxon>Basidiomycota</taxon>
        <taxon>Agaricomycotina</taxon>
        <taxon>Agaricomycetes</taxon>
        <taxon>Agaricomycetidae</taxon>
        <taxon>Agaricales</taxon>
        <taxon>Marasmiineae</taxon>
        <taxon>Mycenaceae</taxon>
        <taxon>Mycena</taxon>
    </lineage>
</organism>
<evidence type="ECO:0000256" key="1">
    <source>
        <dbReference type="SAM" id="MobiDB-lite"/>
    </source>
</evidence>
<gene>
    <name evidence="2" type="ORF">MCHLO_14939</name>
</gene>
<protein>
    <submittedName>
        <fullName evidence="2">Uncharacterized protein</fullName>
    </submittedName>
</protein>
<proteinExistence type="predicted"/>
<evidence type="ECO:0000313" key="3">
    <source>
        <dbReference type="Proteomes" id="UP000815677"/>
    </source>
</evidence>
<accession>A0ABQ0M590</accession>
<name>A0ABQ0M590_MYCCL</name>
<keyword evidence="3" id="KW-1185">Reference proteome</keyword>
<evidence type="ECO:0000313" key="2">
    <source>
        <dbReference type="EMBL" id="GAT58513.1"/>
    </source>
</evidence>